<sequence length="56" mass="6490">MSLLDLTSLEKALAALHRGLQRAQGAPDDEELRDAVIQRFEFTMDLCWKMIQRWTA</sequence>
<dbReference type="SUPFAM" id="SSF81593">
    <property type="entry name" value="Nucleotidyltransferase substrate binding subunit/domain"/>
    <property type="match status" value="1"/>
</dbReference>
<protein>
    <recommendedName>
        <fullName evidence="3">Nucleotidyltransferase</fullName>
    </recommendedName>
</protein>
<comment type="caution">
    <text evidence="1">The sequence shown here is derived from an EMBL/GenBank/DDBJ whole genome shotgun (WGS) entry which is preliminary data.</text>
</comment>
<dbReference type="AlphaFoldDB" id="A0A367ZUB8"/>
<evidence type="ECO:0000313" key="2">
    <source>
        <dbReference type="Proteomes" id="UP000252355"/>
    </source>
</evidence>
<gene>
    <name evidence="1" type="ORF">OZSIB_2819</name>
</gene>
<dbReference type="EMBL" id="QOQW01000004">
    <property type="protein sequence ID" value="RCK80931.1"/>
    <property type="molecule type" value="Genomic_DNA"/>
</dbReference>
<dbReference type="Pfam" id="PF08780">
    <property type="entry name" value="NTase_sub_bind"/>
    <property type="match status" value="1"/>
</dbReference>
<proteinExistence type="predicted"/>
<reference evidence="1 2" key="1">
    <citation type="submission" date="2018-05" db="EMBL/GenBank/DDBJ databases">
        <title>A metagenomic window into the 2 km-deep terrestrial subsurface aquifer revealed taxonomically and functionally diverse microbial community comprising novel uncultured bacterial lineages.</title>
        <authorList>
            <person name="Kadnikov V.V."/>
            <person name="Mardanov A.V."/>
            <person name="Beletsky A.V."/>
            <person name="Banks D."/>
            <person name="Pimenov N.V."/>
            <person name="Frank Y.A."/>
            <person name="Karnachuk O.V."/>
            <person name="Ravin N.V."/>
        </authorList>
    </citation>
    <scope>NUCLEOTIDE SEQUENCE [LARGE SCALE GENOMIC DNA]</scope>
    <source>
        <strain evidence="1">BY5</strain>
    </source>
</reference>
<dbReference type="Proteomes" id="UP000252355">
    <property type="component" value="Unassembled WGS sequence"/>
</dbReference>
<dbReference type="Gene3D" id="1.20.120.330">
    <property type="entry name" value="Nucleotidyltransferases domain 2"/>
    <property type="match status" value="1"/>
</dbReference>
<organism evidence="1 2">
    <name type="scientific">Candidatus Ozemobacter sibiricus</name>
    <dbReference type="NCBI Taxonomy" id="2268124"/>
    <lineage>
        <taxon>Bacteria</taxon>
        <taxon>Candidatus Ozemobacteria</taxon>
        <taxon>Candidatus Ozemobacterales</taxon>
        <taxon>Candidatus Ozemobacteraceae</taxon>
        <taxon>Candidatus Ozemobacter</taxon>
    </lineage>
</organism>
<name>A0A367ZUB8_9BACT</name>
<dbReference type="InterPro" id="IPR010235">
    <property type="entry name" value="HepT"/>
</dbReference>
<evidence type="ECO:0000313" key="1">
    <source>
        <dbReference type="EMBL" id="RCK80931.1"/>
    </source>
</evidence>
<accession>A0A367ZUB8</accession>
<evidence type="ECO:0008006" key="3">
    <source>
        <dbReference type="Google" id="ProtNLM"/>
    </source>
</evidence>